<feature type="region of interest" description="Disordered" evidence="1">
    <location>
        <begin position="293"/>
        <end position="313"/>
    </location>
</feature>
<dbReference type="Proteomes" id="UP000626109">
    <property type="component" value="Unassembled WGS sequence"/>
</dbReference>
<dbReference type="SUPFAM" id="SSF50156">
    <property type="entry name" value="PDZ domain-like"/>
    <property type="match status" value="1"/>
</dbReference>
<proteinExistence type="predicted"/>
<organism evidence="3 4">
    <name type="scientific">Polarella glacialis</name>
    <name type="common">Dinoflagellate</name>
    <dbReference type="NCBI Taxonomy" id="89957"/>
    <lineage>
        <taxon>Eukaryota</taxon>
        <taxon>Sar</taxon>
        <taxon>Alveolata</taxon>
        <taxon>Dinophyceae</taxon>
        <taxon>Suessiales</taxon>
        <taxon>Suessiaceae</taxon>
        <taxon>Polarella</taxon>
    </lineage>
</organism>
<comment type="caution">
    <text evidence="3">The sequence shown here is derived from an EMBL/GenBank/DDBJ whole genome shotgun (WGS) entry which is preliminary data.</text>
</comment>
<dbReference type="AlphaFoldDB" id="A0A813JZB3"/>
<evidence type="ECO:0008006" key="5">
    <source>
        <dbReference type="Google" id="ProtNLM"/>
    </source>
</evidence>
<evidence type="ECO:0000313" key="4">
    <source>
        <dbReference type="Proteomes" id="UP000626109"/>
    </source>
</evidence>
<evidence type="ECO:0000256" key="2">
    <source>
        <dbReference type="SAM" id="Phobius"/>
    </source>
</evidence>
<dbReference type="EMBL" id="CAJNNW010026809">
    <property type="protein sequence ID" value="CAE8687825.1"/>
    <property type="molecule type" value="Genomic_DNA"/>
</dbReference>
<feature type="transmembrane region" description="Helical" evidence="2">
    <location>
        <begin position="79"/>
        <end position="98"/>
    </location>
</feature>
<evidence type="ECO:0000313" key="3">
    <source>
        <dbReference type="EMBL" id="CAE8687825.1"/>
    </source>
</evidence>
<dbReference type="InterPro" id="IPR036034">
    <property type="entry name" value="PDZ_sf"/>
</dbReference>
<keyword evidence="2" id="KW-0472">Membrane</keyword>
<gene>
    <name evidence="3" type="ORF">PGLA2088_LOCUS25628</name>
</gene>
<protein>
    <recommendedName>
        <fullName evidence="5">PDZ domain-containing protein</fullName>
    </recommendedName>
</protein>
<keyword evidence="2" id="KW-0812">Transmembrane</keyword>
<dbReference type="Gene3D" id="2.30.42.10">
    <property type="match status" value="1"/>
</dbReference>
<evidence type="ECO:0000256" key="1">
    <source>
        <dbReference type="SAM" id="MobiDB-lite"/>
    </source>
</evidence>
<accession>A0A813JZB3</accession>
<keyword evidence="2" id="KW-1133">Transmembrane helix</keyword>
<name>A0A813JZB3_POLGL</name>
<reference evidence="3" key="1">
    <citation type="submission" date="2021-02" db="EMBL/GenBank/DDBJ databases">
        <authorList>
            <person name="Dougan E. K."/>
            <person name="Rhodes N."/>
            <person name="Thang M."/>
            <person name="Chan C."/>
        </authorList>
    </citation>
    <scope>NUCLEOTIDE SEQUENCE</scope>
</reference>
<sequence>MTGAAATSRPFGATAVGALLSTATVFGGAAHFSGSFVLSPSSAVVVSSPQLSPAAGHLRGAQAPAAAQLLPSYSRAAPAAPAAALLAGVAAAGAAAAFRSSRRRVSATARQAFKQQYSDEDWKQRVKFIEGDRAVFDVTIPKPLGLIPADFPNRPGVGVAKITPDGNTDLLNRSVIIDNEPGMWVLEGDEVAAVNGVSVEGQGLDKVGPLVKEAEGDSVTLTLVRSYLAGPVKCVFLPSGKVATMKRGVEINKAADIGVEDVSFSCKEGWCKSCWHTDPMFGIVYRACSAVSKKRPPPKNPRTIPEKWNSARA</sequence>